<gene>
    <name evidence="6" type="ORF">HC231_17940</name>
</gene>
<reference evidence="6 7" key="1">
    <citation type="submission" date="2020-03" db="EMBL/GenBank/DDBJ databases">
        <authorList>
            <person name="Bakhshi Ganjeh M."/>
        </authorList>
    </citation>
    <scope>NUCLEOTIDE SEQUENCE [LARGE SCALE GENOMIC DNA]</scope>
    <source>
        <strain evidence="7">Iran 50</strain>
    </source>
</reference>
<dbReference type="InterPro" id="IPR008254">
    <property type="entry name" value="Flavodoxin/NO_synth"/>
</dbReference>
<evidence type="ECO:0000259" key="5">
    <source>
        <dbReference type="PROSITE" id="PS50902"/>
    </source>
</evidence>
<keyword evidence="4" id="KW-0249">Electron transport</keyword>
<dbReference type="Proteomes" id="UP000671960">
    <property type="component" value="Chromosome"/>
</dbReference>
<evidence type="ECO:0000256" key="1">
    <source>
        <dbReference type="ARBA" id="ARBA00001917"/>
    </source>
</evidence>
<dbReference type="SUPFAM" id="SSF52218">
    <property type="entry name" value="Flavoproteins"/>
    <property type="match status" value="1"/>
</dbReference>
<keyword evidence="7" id="KW-1185">Reference proteome</keyword>
<feature type="domain" description="Flavodoxin-like" evidence="5">
    <location>
        <begin position="4"/>
        <end position="145"/>
    </location>
</feature>
<dbReference type="RefSeq" id="WP_208228088.1">
    <property type="nucleotide sequence ID" value="NZ_CP050854.1"/>
</dbReference>
<dbReference type="InterPro" id="IPR029039">
    <property type="entry name" value="Flavoprotein-like_sf"/>
</dbReference>
<evidence type="ECO:0000313" key="6">
    <source>
        <dbReference type="EMBL" id="QTF09590.1"/>
    </source>
</evidence>
<dbReference type="PROSITE" id="PS50902">
    <property type="entry name" value="FLAVODOXIN_LIKE"/>
    <property type="match status" value="1"/>
</dbReference>
<dbReference type="InterPro" id="IPR001094">
    <property type="entry name" value="Flavdoxin-like"/>
</dbReference>
<dbReference type="PANTHER" id="PTHR19384:SF128">
    <property type="entry name" value="NADPH OXIDOREDUCTASE A"/>
    <property type="match status" value="1"/>
</dbReference>
<evidence type="ECO:0000256" key="3">
    <source>
        <dbReference type="ARBA" id="ARBA00022643"/>
    </source>
</evidence>
<dbReference type="EMBL" id="CP050854">
    <property type="protein sequence ID" value="QTF09590.1"/>
    <property type="molecule type" value="Genomic_DNA"/>
</dbReference>
<accession>A0ABX7UZK1</accession>
<proteinExistence type="predicted"/>
<dbReference type="PANTHER" id="PTHR19384">
    <property type="entry name" value="NITRIC OXIDE SYNTHASE-RELATED"/>
    <property type="match status" value="1"/>
</dbReference>
<evidence type="ECO:0000313" key="7">
    <source>
        <dbReference type="Proteomes" id="UP000671960"/>
    </source>
</evidence>
<keyword evidence="4" id="KW-0813">Transport</keyword>
<dbReference type="PRINTS" id="PR00369">
    <property type="entry name" value="FLAVODOXIN"/>
</dbReference>
<dbReference type="NCBIfam" id="NF005989">
    <property type="entry name" value="PRK08105.1"/>
    <property type="match status" value="1"/>
</dbReference>
<organism evidence="6 7">
    <name type="scientific">Brenneria izadpanahii</name>
    <dbReference type="NCBI Taxonomy" id="2722756"/>
    <lineage>
        <taxon>Bacteria</taxon>
        <taxon>Pseudomonadati</taxon>
        <taxon>Pseudomonadota</taxon>
        <taxon>Gammaproteobacteria</taxon>
        <taxon>Enterobacterales</taxon>
        <taxon>Pectobacteriaceae</taxon>
        <taxon>Brenneria</taxon>
    </lineage>
</organism>
<sequence length="153" mass="16952">MAQIGIFVGTVYGNALLVAEEAENILRERGHEVKVYEDASLESFLDYREHDVLVVTSTTGQGDLPDSIAPLYAALREQGGYQPELHYGLIALGDSSYENFCGGGRRFDALLQEMGAKRIGEILEIDAVEHPEPEVVSCPWVEQWLTLVEARRA</sequence>
<dbReference type="Pfam" id="PF00258">
    <property type="entry name" value="Flavodoxin_1"/>
    <property type="match status" value="1"/>
</dbReference>
<keyword evidence="3" id="KW-0288">FMN</keyword>
<name>A0ABX7UZK1_9GAMM</name>
<keyword evidence="2" id="KW-0285">Flavoprotein</keyword>
<protein>
    <submittedName>
        <fullName evidence="6">Flavodoxin</fullName>
    </submittedName>
</protein>
<comment type="cofactor">
    <cofactor evidence="1">
        <name>FMN</name>
        <dbReference type="ChEBI" id="CHEBI:58210"/>
    </cofactor>
</comment>
<evidence type="ECO:0000256" key="4">
    <source>
        <dbReference type="ARBA" id="ARBA00022982"/>
    </source>
</evidence>
<evidence type="ECO:0000256" key="2">
    <source>
        <dbReference type="ARBA" id="ARBA00022630"/>
    </source>
</evidence>
<dbReference type="Gene3D" id="3.40.50.360">
    <property type="match status" value="1"/>
</dbReference>